<dbReference type="CDD" id="cd07993">
    <property type="entry name" value="LPLAT_DHAPAT-like"/>
    <property type="match status" value="1"/>
</dbReference>
<feature type="domain" description="Phospholipid/glycerol acyltransferase" evidence="7">
    <location>
        <begin position="103"/>
        <end position="236"/>
    </location>
</feature>
<dbReference type="AlphaFoldDB" id="A0A1B0EUL4"/>
<dbReference type="InterPro" id="IPR045520">
    <property type="entry name" value="GPAT/DHAPAT_C"/>
</dbReference>
<proteinExistence type="inferred from homology"/>
<comment type="similarity">
    <text evidence="2 6">Belongs to the GPAT/DAPAT family.</text>
</comment>
<evidence type="ECO:0000256" key="6">
    <source>
        <dbReference type="PIRNR" id="PIRNR000437"/>
    </source>
</evidence>
<dbReference type="SMART" id="SM00563">
    <property type="entry name" value="PlsC"/>
    <property type="match status" value="1"/>
</dbReference>
<accession>A0A1B0EUL4</accession>
<evidence type="ECO:0000256" key="3">
    <source>
        <dbReference type="ARBA" id="ARBA00022679"/>
    </source>
</evidence>
<comment type="subcellular location">
    <subcellularLocation>
        <location evidence="1">Endomembrane system</location>
        <topology evidence="1">Peripheral membrane protein</topology>
    </subcellularLocation>
</comment>
<dbReference type="InterPro" id="IPR022284">
    <property type="entry name" value="GPAT/DHAPAT"/>
</dbReference>
<dbReference type="EMBL" id="GITU01002387">
    <property type="protein sequence ID" value="MBC1171090.1"/>
    <property type="molecule type" value="Transcribed_RNA"/>
</dbReference>
<dbReference type="PANTHER" id="PTHR12563:SF17">
    <property type="entry name" value="DIHYDROXYACETONE PHOSPHATE ACYLTRANSFERASE"/>
    <property type="match status" value="1"/>
</dbReference>
<sequence length="658" mass="75442">MSQPNCDKLPTGNYLQQYKNLLVGNRLPNLRKKWDPLIPCRKDRYLTPEQLKQLVARSPRILKILDEMSENDKAKKKQLTLTVRQMLDEIGLARSLPVIRWLGICIQSTIKKICTGVYVNEASIENVKRKVGSHPVLYLPNFHGMVGMGNMLRKTGAFFMRRTFATDKLYWYVFKEYMHSLVTAYHTGIEFFIEGTRSRSCKALPPKIGLLSMALEPLFMGEVPDITIVPVSISYDRPLEEQLFVYELLGVPKPKESTMGLIRSVLTIEDRYGGMYFDFGDPISVKEYFGDSLNRFQHALEPAHVQNLTKNELALIFDLAHDVVSCQQRRIVINCFNLIAICYSYRMYLGQGTTFDQLCEGVIILSGLLRRQGAVVAVDPSRIRDVVKESLRIHCNILTIGRDEKIVLEKPRISLRDVNRVKFKAHALTEDTMKNTLPIFYLQIYVNPCLYWCSSVAITILCAQQLTAHGKRKTQLGKLKQSVEKLRLIFANEFVFYTVRDDRDFAKDLQLLKNYNILSDEDAQGQLSYHESHVTGYYLTTIAPFLCCYLQLLHVIDTKFPTKSFNEKELLATAQEYIEKCLMSHNTLTHPYCLSLDSLSIALGAFNNLGCVTKIKNSDLTVYTANTESIRETHRLLQSYCQLLPFNYLLDYTVASKL</sequence>
<dbReference type="GO" id="GO:0006631">
    <property type="term" value="P:fatty acid metabolic process"/>
    <property type="evidence" value="ECO:0007669"/>
    <property type="project" value="TreeGrafter"/>
</dbReference>
<dbReference type="VEuPathDB" id="VectorBase:LLOJ004495"/>
<protein>
    <submittedName>
        <fullName evidence="8">Putative dihydroxyactetone-phosphate acyltransferase dhapat</fullName>
    </submittedName>
</protein>
<dbReference type="InterPro" id="IPR002123">
    <property type="entry name" value="Plipid/glycerol_acylTrfase"/>
</dbReference>
<dbReference type="GO" id="GO:0031966">
    <property type="term" value="C:mitochondrial membrane"/>
    <property type="evidence" value="ECO:0007669"/>
    <property type="project" value="TreeGrafter"/>
</dbReference>
<reference evidence="9" key="3">
    <citation type="submission" date="2020-05" db="UniProtKB">
        <authorList>
            <consortium name="EnsemblMetazoa"/>
        </authorList>
    </citation>
    <scope>IDENTIFICATION</scope>
    <source>
        <strain evidence="9">Jacobina</strain>
    </source>
</reference>
<dbReference type="PANTHER" id="PTHR12563">
    <property type="entry name" value="GLYCEROL-3-PHOSPHATE ACYLTRANSFERASE"/>
    <property type="match status" value="1"/>
</dbReference>
<dbReference type="VEuPathDB" id="VectorBase:LLONM1_007320"/>
<dbReference type="GO" id="GO:0004366">
    <property type="term" value="F:glycerol-3-phosphate O-acyltransferase activity"/>
    <property type="evidence" value="ECO:0007669"/>
    <property type="project" value="TreeGrafter"/>
</dbReference>
<evidence type="ECO:0000256" key="4">
    <source>
        <dbReference type="ARBA" id="ARBA00023136"/>
    </source>
</evidence>
<evidence type="ECO:0000256" key="5">
    <source>
        <dbReference type="ARBA" id="ARBA00023315"/>
    </source>
</evidence>
<evidence type="ECO:0000313" key="9">
    <source>
        <dbReference type="EnsemblMetazoa" id="LLOJ004495-PA"/>
    </source>
</evidence>
<dbReference type="EMBL" id="AJWK01014060">
    <property type="status" value="NOT_ANNOTATED_CDS"/>
    <property type="molecule type" value="Genomic_DNA"/>
</dbReference>
<dbReference type="GO" id="GO:0019432">
    <property type="term" value="P:triglyceride biosynthetic process"/>
    <property type="evidence" value="ECO:0007669"/>
    <property type="project" value="TreeGrafter"/>
</dbReference>
<dbReference type="GO" id="GO:0008611">
    <property type="term" value="P:ether lipid biosynthetic process"/>
    <property type="evidence" value="ECO:0007669"/>
    <property type="project" value="TreeGrafter"/>
</dbReference>
<dbReference type="Proteomes" id="UP000092461">
    <property type="component" value="Unassembled WGS sequence"/>
</dbReference>
<keyword evidence="3 6" id="KW-0808">Transferase</keyword>
<dbReference type="InterPro" id="IPR041728">
    <property type="entry name" value="GPAT/DHAPAT_LPLAT"/>
</dbReference>
<dbReference type="GO" id="GO:0008654">
    <property type="term" value="P:phospholipid biosynthetic process"/>
    <property type="evidence" value="ECO:0007669"/>
    <property type="project" value="TreeGrafter"/>
</dbReference>
<dbReference type="EMBL" id="AJWK01014059">
    <property type="status" value="NOT_ANNOTATED_CDS"/>
    <property type="molecule type" value="Genomic_DNA"/>
</dbReference>
<keyword evidence="4" id="KW-0472">Membrane</keyword>
<evidence type="ECO:0000256" key="2">
    <source>
        <dbReference type="ARBA" id="ARBA00007937"/>
    </source>
</evidence>
<organism evidence="9 10">
    <name type="scientific">Lutzomyia longipalpis</name>
    <name type="common">Sand fly</name>
    <dbReference type="NCBI Taxonomy" id="7200"/>
    <lineage>
        <taxon>Eukaryota</taxon>
        <taxon>Metazoa</taxon>
        <taxon>Ecdysozoa</taxon>
        <taxon>Arthropoda</taxon>
        <taxon>Hexapoda</taxon>
        <taxon>Insecta</taxon>
        <taxon>Pterygota</taxon>
        <taxon>Neoptera</taxon>
        <taxon>Endopterygota</taxon>
        <taxon>Diptera</taxon>
        <taxon>Nematocera</taxon>
        <taxon>Psychodoidea</taxon>
        <taxon>Psychodidae</taxon>
        <taxon>Lutzomyia</taxon>
        <taxon>Lutzomyia</taxon>
    </lineage>
</organism>
<dbReference type="PIRSF" id="PIRSF000437">
    <property type="entry name" value="GPAT_DHAPAT"/>
    <property type="match status" value="1"/>
</dbReference>
<reference evidence="8" key="2">
    <citation type="journal article" date="2020" name="BMC">
        <title>Leishmania infection induces a limited differential gene expression in the sand fly midgut.</title>
        <authorList>
            <person name="Coutinho-Abreu I.V."/>
            <person name="Serafim T.D."/>
            <person name="Meneses C."/>
            <person name="Kamhawi S."/>
            <person name="Oliveira F."/>
            <person name="Valenzuela J.G."/>
        </authorList>
    </citation>
    <scope>NUCLEOTIDE SEQUENCE</scope>
    <source>
        <strain evidence="8">Jacobina</strain>
        <tissue evidence="8">Midgut</tissue>
    </source>
</reference>
<dbReference type="Pfam" id="PF19277">
    <property type="entry name" value="GPAT_C"/>
    <property type="match status" value="1"/>
</dbReference>
<dbReference type="EnsemblMetazoa" id="LLOJ004495-RA">
    <property type="protein sequence ID" value="LLOJ004495-PA"/>
    <property type="gene ID" value="LLOJ004495"/>
</dbReference>
<dbReference type="GO" id="GO:0012505">
    <property type="term" value="C:endomembrane system"/>
    <property type="evidence" value="ECO:0007669"/>
    <property type="project" value="UniProtKB-SubCell"/>
</dbReference>
<dbReference type="GO" id="GO:0016287">
    <property type="term" value="F:glycerone-phosphate O-acyltransferase activity"/>
    <property type="evidence" value="ECO:0007669"/>
    <property type="project" value="TreeGrafter"/>
</dbReference>
<evidence type="ECO:0000313" key="10">
    <source>
        <dbReference type="Proteomes" id="UP000092461"/>
    </source>
</evidence>
<dbReference type="Pfam" id="PF01553">
    <property type="entry name" value="Acyltransferase"/>
    <property type="match status" value="1"/>
</dbReference>
<evidence type="ECO:0000259" key="7">
    <source>
        <dbReference type="SMART" id="SM00563"/>
    </source>
</evidence>
<dbReference type="EMBL" id="AJWK01014061">
    <property type="status" value="NOT_ANNOTATED_CDS"/>
    <property type="molecule type" value="Genomic_DNA"/>
</dbReference>
<keyword evidence="5 6" id="KW-0012">Acyltransferase</keyword>
<dbReference type="SUPFAM" id="SSF69593">
    <property type="entry name" value="Glycerol-3-phosphate (1)-acyltransferase"/>
    <property type="match status" value="1"/>
</dbReference>
<name>A0A1B0EUL4_LUTLO</name>
<reference evidence="10" key="1">
    <citation type="submission" date="2012-05" db="EMBL/GenBank/DDBJ databases">
        <title>Whole Genome Assembly of Lutzomyia longipalpis.</title>
        <authorList>
            <person name="Richards S."/>
            <person name="Qu C."/>
            <person name="Dillon R."/>
            <person name="Worley K."/>
            <person name="Scherer S."/>
            <person name="Batterton M."/>
            <person name="Taylor A."/>
            <person name="Hawes A."/>
            <person name="Hernandez B."/>
            <person name="Kovar C."/>
            <person name="Mandapat C."/>
            <person name="Pham C."/>
            <person name="Qu C."/>
            <person name="Jing C."/>
            <person name="Bess C."/>
            <person name="Bandaranaike D."/>
            <person name="Ngo D."/>
            <person name="Ongeri F."/>
            <person name="Arias F."/>
            <person name="Lara F."/>
            <person name="Weissenberger G."/>
            <person name="Kamau G."/>
            <person name="Han H."/>
            <person name="Shen H."/>
            <person name="Dinh H."/>
            <person name="Khalil I."/>
            <person name="Jones J."/>
            <person name="Shafer J."/>
            <person name="Jayaseelan J."/>
            <person name="Quiroz J."/>
            <person name="Blankenburg K."/>
            <person name="Nguyen L."/>
            <person name="Jackson L."/>
            <person name="Francisco L."/>
            <person name="Tang L.-Y."/>
            <person name="Pu L.-L."/>
            <person name="Perales L."/>
            <person name="Lorensuhewa L."/>
            <person name="Munidasa M."/>
            <person name="Coyle M."/>
            <person name="Taylor M."/>
            <person name="Puazo M."/>
            <person name="Firestine M."/>
            <person name="Scheel M."/>
            <person name="Javaid M."/>
            <person name="Wang M."/>
            <person name="Li M."/>
            <person name="Tabassum N."/>
            <person name="Saada N."/>
            <person name="Osuji N."/>
            <person name="Aqrawi P."/>
            <person name="Fu Q."/>
            <person name="Thornton R."/>
            <person name="Raj R."/>
            <person name="Goodspeed R."/>
            <person name="Mata R."/>
            <person name="Najjar R."/>
            <person name="Gubbala S."/>
            <person name="Lee S."/>
            <person name="Denson S."/>
            <person name="Patil S."/>
            <person name="Macmil S."/>
            <person name="Qi S."/>
            <person name="Matskevitch T."/>
            <person name="Palculict T."/>
            <person name="Mathew T."/>
            <person name="Vee V."/>
            <person name="Velamala V."/>
            <person name="Korchina V."/>
            <person name="Cai W."/>
            <person name="Liu W."/>
            <person name="Dai W."/>
            <person name="Zou X."/>
            <person name="Zhu Y."/>
            <person name="Zhang Y."/>
            <person name="Wu Y.-Q."/>
            <person name="Xin Y."/>
            <person name="Nazarath L."/>
            <person name="Kovar C."/>
            <person name="Han Y."/>
            <person name="Muzny D."/>
            <person name="Gibbs R."/>
        </authorList>
    </citation>
    <scope>NUCLEOTIDE SEQUENCE [LARGE SCALE GENOMIC DNA]</scope>
    <source>
        <strain evidence="10">Jacobina</strain>
    </source>
</reference>
<evidence type="ECO:0000313" key="8">
    <source>
        <dbReference type="EMBL" id="MBC1171090.1"/>
    </source>
</evidence>
<keyword evidence="10" id="KW-1185">Reference proteome</keyword>
<evidence type="ECO:0000256" key="1">
    <source>
        <dbReference type="ARBA" id="ARBA00004184"/>
    </source>
</evidence>
<dbReference type="GO" id="GO:0005778">
    <property type="term" value="C:peroxisomal membrane"/>
    <property type="evidence" value="ECO:0007669"/>
    <property type="project" value="TreeGrafter"/>
</dbReference>